<evidence type="ECO:0000256" key="2">
    <source>
        <dbReference type="ARBA" id="ARBA00022630"/>
    </source>
</evidence>
<comment type="cofactor">
    <cofactor evidence="8">
        <name>FAD</name>
        <dbReference type="ChEBI" id="CHEBI:57692"/>
    </cofactor>
    <text evidence="8">Binds 1 FAD per subunit.</text>
</comment>
<keyword evidence="4 7" id="KW-0560">Oxidoreductase</keyword>
<dbReference type="EMBL" id="VUMS01000004">
    <property type="protein sequence ID" value="MST65714.1"/>
    <property type="molecule type" value="Genomic_DNA"/>
</dbReference>
<evidence type="ECO:0000259" key="9">
    <source>
        <dbReference type="Pfam" id="PF07992"/>
    </source>
</evidence>
<protein>
    <recommendedName>
        <fullName evidence="7">Thioredoxin reductase</fullName>
        <ecNumber evidence="7">1.8.1.9</ecNumber>
    </recommendedName>
</protein>
<dbReference type="EC" id="1.8.1.9" evidence="7"/>
<dbReference type="Gene3D" id="3.50.50.60">
    <property type="entry name" value="FAD/NAD(P)-binding domain"/>
    <property type="match status" value="2"/>
</dbReference>
<evidence type="ECO:0000256" key="7">
    <source>
        <dbReference type="RuleBase" id="RU003880"/>
    </source>
</evidence>
<reference evidence="10 11" key="1">
    <citation type="submission" date="2019-08" db="EMBL/GenBank/DDBJ databases">
        <title>In-depth cultivation of the pig gut microbiome towards novel bacterial diversity and tailored functional studies.</title>
        <authorList>
            <person name="Wylensek D."/>
            <person name="Hitch T.C.A."/>
            <person name="Clavel T."/>
        </authorList>
    </citation>
    <scope>NUCLEOTIDE SEQUENCE [LARGE SCALE GENOMIC DNA]</scope>
    <source>
        <strain evidence="10 11">BSM-380-WT-5A</strain>
    </source>
</reference>
<dbReference type="GO" id="GO:0004791">
    <property type="term" value="F:thioredoxin-disulfide reductase (NADPH) activity"/>
    <property type="evidence" value="ECO:0007669"/>
    <property type="project" value="UniProtKB-UniRule"/>
</dbReference>
<dbReference type="GO" id="GO:0005737">
    <property type="term" value="C:cytoplasm"/>
    <property type="evidence" value="ECO:0007669"/>
    <property type="project" value="InterPro"/>
</dbReference>
<evidence type="ECO:0000256" key="3">
    <source>
        <dbReference type="ARBA" id="ARBA00022827"/>
    </source>
</evidence>
<organism evidence="10 11">
    <name type="scientific">Oliverpabstia intestinalis</name>
    <dbReference type="NCBI Taxonomy" id="2606633"/>
    <lineage>
        <taxon>Bacteria</taxon>
        <taxon>Bacillati</taxon>
        <taxon>Bacillota</taxon>
        <taxon>Clostridia</taxon>
        <taxon>Lachnospirales</taxon>
        <taxon>Lachnospiraceae</taxon>
        <taxon>Oliverpabstia</taxon>
    </lineage>
</organism>
<dbReference type="RefSeq" id="WP_154431470.1">
    <property type="nucleotide sequence ID" value="NZ_JBQHRC010000003.1"/>
</dbReference>
<name>A0A7X2P1E1_9FIRM</name>
<dbReference type="PROSITE" id="PS00573">
    <property type="entry name" value="PYRIDINE_REDOX_2"/>
    <property type="match status" value="1"/>
</dbReference>
<evidence type="ECO:0000256" key="6">
    <source>
        <dbReference type="ARBA" id="ARBA00023284"/>
    </source>
</evidence>
<feature type="domain" description="FAD/NAD(P)-binding" evidence="9">
    <location>
        <begin position="6"/>
        <end position="293"/>
    </location>
</feature>
<dbReference type="InterPro" id="IPR005982">
    <property type="entry name" value="Thioredox_Rdtase"/>
</dbReference>
<dbReference type="InterPro" id="IPR036188">
    <property type="entry name" value="FAD/NAD-bd_sf"/>
</dbReference>
<dbReference type="SUPFAM" id="SSF51905">
    <property type="entry name" value="FAD/NAD(P)-binding domain"/>
    <property type="match status" value="1"/>
</dbReference>
<accession>A0A7X2P1E1</accession>
<keyword evidence="3 7" id="KW-0274">FAD</keyword>
<keyword evidence="8" id="KW-0521">NADP</keyword>
<comment type="similarity">
    <text evidence="1 7">Belongs to the class-II pyridine nucleotide-disulfide oxidoreductase family.</text>
</comment>
<evidence type="ECO:0000313" key="10">
    <source>
        <dbReference type="EMBL" id="MST65714.1"/>
    </source>
</evidence>
<keyword evidence="11" id="KW-1185">Reference proteome</keyword>
<evidence type="ECO:0000313" key="11">
    <source>
        <dbReference type="Proteomes" id="UP000440513"/>
    </source>
</evidence>
<dbReference type="PRINTS" id="PR00469">
    <property type="entry name" value="PNDRDTASEII"/>
</dbReference>
<dbReference type="InterPro" id="IPR050097">
    <property type="entry name" value="Ferredoxin-NADP_redctase_2"/>
</dbReference>
<comment type="caution">
    <text evidence="10">The sequence shown here is derived from an EMBL/GenBank/DDBJ whole genome shotgun (WGS) entry which is preliminary data.</text>
</comment>
<dbReference type="Pfam" id="PF07992">
    <property type="entry name" value="Pyr_redox_2"/>
    <property type="match status" value="1"/>
</dbReference>
<dbReference type="AlphaFoldDB" id="A0A7X2P1E1"/>
<dbReference type="InterPro" id="IPR008255">
    <property type="entry name" value="Pyr_nucl-diS_OxRdtase_2_AS"/>
</dbReference>
<dbReference type="PANTHER" id="PTHR48105">
    <property type="entry name" value="THIOREDOXIN REDUCTASE 1-RELATED-RELATED"/>
    <property type="match status" value="1"/>
</dbReference>
<proteinExistence type="inferred from homology"/>
<comment type="catalytic activity">
    <reaction evidence="7">
        <text>[thioredoxin]-dithiol + NADP(+) = [thioredoxin]-disulfide + NADPH + H(+)</text>
        <dbReference type="Rhea" id="RHEA:20345"/>
        <dbReference type="Rhea" id="RHEA-COMP:10698"/>
        <dbReference type="Rhea" id="RHEA-COMP:10700"/>
        <dbReference type="ChEBI" id="CHEBI:15378"/>
        <dbReference type="ChEBI" id="CHEBI:29950"/>
        <dbReference type="ChEBI" id="CHEBI:50058"/>
        <dbReference type="ChEBI" id="CHEBI:57783"/>
        <dbReference type="ChEBI" id="CHEBI:58349"/>
        <dbReference type="EC" id="1.8.1.9"/>
    </reaction>
</comment>
<dbReference type="Proteomes" id="UP000440513">
    <property type="component" value="Unassembled WGS sequence"/>
</dbReference>
<dbReference type="InterPro" id="IPR023753">
    <property type="entry name" value="FAD/NAD-binding_dom"/>
</dbReference>
<evidence type="ECO:0000256" key="8">
    <source>
        <dbReference type="RuleBase" id="RU003881"/>
    </source>
</evidence>
<dbReference type="GO" id="GO:0019430">
    <property type="term" value="P:removal of superoxide radicals"/>
    <property type="evidence" value="ECO:0007669"/>
    <property type="project" value="UniProtKB-UniRule"/>
</dbReference>
<keyword evidence="2 7" id="KW-0285">Flavoprotein</keyword>
<dbReference type="PRINTS" id="PR00368">
    <property type="entry name" value="FADPNR"/>
</dbReference>
<gene>
    <name evidence="10" type="primary">trxB</name>
    <name evidence="10" type="ORF">FYJ57_02965</name>
</gene>
<comment type="subunit">
    <text evidence="7">Homodimer.</text>
</comment>
<keyword evidence="6 7" id="KW-0676">Redox-active center</keyword>
<evidence type="ECO:0000256" key="1">
    <source>
        <dbReference type="ARBA" id="ARBA00009333"/>
    </source>
</evidence>
<dbReference type="NCBIfam" id="TIGR01292">
    <property type="entry name" value="TRX_reduct"/>
    <property type="match status" value="1"/>
</dbReference>
<keyword evidence="5" id="KW-1015">Disulfide bond</keyword>
<evidence type="ECO:0000256" key="5">
    <source>
        <dbReference type="ARBA" id="ARBA00023157"/>
    </source>
</evidence>
<sequence length="307" mass="33064">MCENVYDMIIVGSGPAGLTAGIYGKRAGLKVVILESGFIQGGQIVNTYEVDNYPGMPGISGLELAEKLKEHVTGLGVEIARGKVKGISLDGEWKIVHTKKADYRGKAVILAAGAVHRKLEVPGEEELAGMGVSYCATCDGAFFKDKTVAVVGGGDVAVEDAIFLARGCKQVYLIHRRDQLRAAQVLQDALKDFHNITCIWDTTVEKIGGEQQVQWITLKQTKTAEEYQLDVDGVFIAVGTVPDTGFVKELVDLDEHGYIKAGEDGRTDVSGIYAAGDIRTKELRQIITAAADGANCVNSAQQDLYKR</sequence>
<evidence type="ECO:0000256" key="4">
    <source>
        <dbReference type="ARBA" id="ARBA00023002"/>
    </source>
</evidence>